<evidence type="ECO:0000313" key="1">
    <source>
        <dbReference type="EMBL" id="MEQ2175261.1"/>
    </source>
</evidence>
<keyword evidence="2" id="KW-1185">Reference proteome</keyword>
<accession>A0ABV0NV03</accession>
<sequence>MSGQGVLAVASAVLQIGSPQATCNSSSLQPSSNHVSPSLGHCLTVPVVSMETKKTNAAGHSFLTRLKADVELFAASPPITLPISQTKRRKQIVQQLYNMFTHHILRNIYTYS</sequence>
<evidence type="ECO:0000313" key="2">
    <source>
        <dbReference type="Proteomes" id="UP001476798"/>
    </source>
</evidence>
<name>A0ABV0NV03_9TELE</name>
<dbReference type="Proteomes" id="UP001476798">
    <property type="component" value="Unassembled WGS sequence"/>
</dbReference>
<proteinExistence type="predicted"/>
<comment type="caution">
    <text evidence="1">The sequence shown here is derived from an EMBL/GenBank/DDBJ whole genome shotgun (WGS) entry which is preliminary data.</text>
</comment>
<dbReference type="EMBL" id="JAHRIO010051230">
    <property type="protein sequence ID" value="MEQ2175261.1"/>
    <property type="molecule type" value="Genomic_DNA"/>
</dbReference>
<protein>
    <submittedName>
        <fullName evidence="1">Uncharacterized protein</fullName>
    </submittedName>
</protein>
<organism evidence="1 2">
    <name type="scientific">Goodea atripinnis</name>
    <dbReference type="NCBI Taxonomy" id="208336"/>
    <lineage>
        <taxon>Eukaryota</taxon>
        <taxon>Metazoa</taxon>
        <taxon>Chordata</taxon>
        <taxon>Craniata</taxon>
        <taxon>Vertebrata</taxon>
        <taxon>Euteleostomi</taxon>
        <taxon>Actinopterygii</taxon>
        <taxon>Neopterygii</taxon>
        <taxon>Teleostei</taxon>
        <taxon>Neoteleostei</taxon>
        <taxon>Acanthomorphata</taxon>
        <taxon>Ovalentaria</taxon>
        <taxon>Atherinomorphae</taxon>
        <taxon>Cyprinodontiformes</taxon>
        <taxon>Goodeidae</taxon>
        <taxon>Goodea</taxon>
    </lineage>
</organism>
<reference evidence="1 2" key="1">
    <citation type="submission" date="2021-06" db="EMBL/GenBank/DDBJ databases">
        <authorList>
            <person name="Palmer J.M."/>
        </authorList>
    </citation>
    <scope>NUCLEOTIDE SEQUENCE [LARGE SCALE GENOMIC DNA]</scope>
    <source>
        <strain evidence="1 2">GA_2019</strain>
        <tissue evidence="1">Muscle</tissue>
    </source>
</reference>
<gene>
    <name evidence="1" type="ORF">GOODEAATRI_016328</name>
</gene>